<dbReference type="GeneID" id="17356465"/>
<dbReference type="RefSeq" id="XP_005849150.1">
    <property type="nucleotide sequence ID" value="XM_005849088.1"/>
</dbReference>
<dbReference type="InterPro" id="IPR027417">
    <property type="entry name" value="P-loop_NTPase"/>
</dbReference>
<feature type="domain" description="Septin-type G" evidence="3">
    <location>
        <begin position="160"/>
        <end position="424"/>
    </location>
</feature>
<sequence length="815" mass="81567">MDAEEGWDVVNAGAPASASDAADLSDRRLAAAGSEGSTVLLFACAPSGPLPGEQPAGSGEAAAAAGPDASAAAAESAGTGGGSASSSTASASLEDDDAESSASSPPPGLTDGDTHSTATSPLPSLDTECSMPPLALGEIIRQVASGADLAPPPAPPLPQHLNLMVVGDPGVGKSVLISNLLSPLTITTTAVQHTATSSQLQLTLHSATACSPDGEGCLSYRVWEVQEGLMPPQLRRMETFLSQGLGQHFEEEQNPHRTQPLHQQAFDRRTDACLLLLPPHRLCPRHILAAKTLSKLLPVIPVICKADSCTPAELQAQRTAVREALDQRGPALYRSDGAGAGSGLLRGEAEAAGLGSDRLPAAAVARWTAAFWPVRRYQWGACETLASPQSDVRALRLLLSSAGPALKDATEQRYAAYRTRRLLAAGPQGAALPHHRAGGAAAGPAACAADGGSRAASPCAADRGTAAGRWPTSQQMHGTPQTSAGAGAGVHRAVLTAALALLLLLCLTGAALVLSGLRSASLAGEAWLREQLREATWRIADWKLSAERQLAAAEQASSSSLEAAAGWLQLVGQGAEGHLRAAQAAAGEELAARQAAAGEELAGQVKGARQELAEAQASAAARLEAFAASQGAAAVEEVAAVRDACVAELGEVLAGSLQQVAAAQAAAAGSLSDAQGRAADALAAASAAALAELAGAKLAAVAELSAEGAGAGAAAGDLAAAMREAEALLAEAAETGAAARSAQLAVASVQEQVADLASSLHDLQGRAAAAGAELDGALDGLDSSLAVLEQRVSGLERGLEEAKQQLQGGGGSCAG</sequence>
<protein>
    <recommendedName>
        <fullName evidence="3">Septin-type G domain-containing protein</fullName>
    </recommendedName>
</protein>
<evidence type="ECO:0000256" key="1">
    <source>
        <dbReference type="RuleBase" id="RU004560"/>
    </source>
</evidence>
<dbReference type="InterPro" id="IPR030379">
    <property type="entry name" value="G_SEPTIN_dom"/>
</dbReference>
<gene>
    <name evidence="4" type="ORF">CHLNCDRAFT_143769</name>
</gene>
<dbReference type="Gene3D" id="3.40.50.300">
    <property type="entry name" value="P-loop containing nucleotide triphosphate hydrolases"/>
    <property type="match status" value="1"/>
</dbReference>
<evidence type="ECO:0000313" key="4">
    <source>
        <dbReference type="EMBL" id="EFN57048.1"/>
    </source>
</evidence>
<feature type="region of interest" description="Disordered" evidence="2">
    <location>
        <begin position="42"/>
        <end position="130"/>
    </location>
</feature>
<keyword evidence="5" id="KW-1185">Reference proteome</keyword>
<dbReference type="AlphaFoldDB" id="E1ZAE6"/>
<evidence type="ECO:0000313" key="5">
    <source>
        <dbReference type="Proteomes" id="UP000008141"/>
    </source>
</evidence>
<dbReference type="InParanoid" id="E1ZAE6"/>
<dbReference type="EMBL" id="GL433840">
    <property type="protein sequence ID" value="EFN57048.1"/>
    <property type="molecule type" value="Genomic_DNA"/>
</dbReference>
<feature type="region of interest" description="Disordered" evidence="2">
    <location>
        <begin position="458"/>
        <end position="484"/>
    </location>
</feature>
<evidence type="ECO:0000259" key="3">
    <source>
        <dbReference type="Pfam" id="PF00735"/>
    </source>
</evidence>
<dbReference type="eggNOG" id="KOG2655">
    <property type="taxonomic scope" value="Eukaryota"/>
</dbReference>
<dbReference type="Pfam" id="PF00735">
    <property type="entry name" value="Septin"/>
    <property type="match status" value="1"/>
</dbReference>
<evidence type="ECO:0000256" key="2">
    <source>
        <dbReference type="SAM" id="MobiDB-lite"/>
    </source>
</evidence>
<feature type="compositionally biased region" description="Low complexity" evidence="2">
    <location>
        <begin position="12"/>
        <end position="22"/>
    </location>
</feature>
<feature type="region of interest" description="Disordered" evidence="2">
    <location>
        <begin position="1"/>
        <end position="24"/>
    </location>
</feature>
<feature type="compositionally biased region" description="Polar residues" evidence="2">
    <location>
        <begin position="471"/>
        <end position="484"/>
    </location>
</feature>
<dbReference type="PANTHER" id="PTHR18884">
    <property type="entry name" value="SEPTIN"/>
    <property type="match status" value="1"/>
</dbReference>
<dbReference type="SUPFAM" id="SSF52540">
    <property type="entry name" value="P-loop containing nucleoside triphosphate hydrolases"/>
    <property type="match status" value="1"/>
</dbReference>
<dbReference type="OrthoDB" id="416553at2759"/>
<proteinExistence type="inferred from homology"/>
<comment type="similarity">
    <text evidence="1">Belongs to the TRAFAC class TrmE-Era-EngA-EngB-Septin-like GTPase superfamily. Septin GTPase family.</text>
</comment>
<dbReference type="KEGG" id="cvr:CHLNCDRAFT_143769"/>
<keyword evidence="1" id="KW-0342">GTP-binding</keyword>
<name>E1ZAE6_CHLVA</name>
<feature type="compositionally biased region" description="Low complexity" evidence="2">
    <location>
        <begin position="56"/>
        <end position="77"/>
    </location>
</feature>
<dbReference type="Proteomes" id="UP000008141">
    <property type="component" value="Unassembled WGS sequence"/>
</dbReference>
<dbReference type="GO" id="GO:0005525">
    <property type="term" value="F:GTP binding"/>
    <property type="evidence" value="ECO:0007669"/>
    <property type="project" value="UniProtKB-KW"/>
</dbReference>
<dbReference type="STRING" id="554065.E1ZAE6"/>
<organism evidence="5">
    <name type="scientific">Chlorella variabilis</name>
    <name type="common">Green alga</name>
    <dbReference type="NCBI Taxonomy" id="554065"/>
    <lineage>
        <taxon>Eukaryota</taxon>
        <taxon>Viridiplantae</taxon>
        <taxon>Chlorophyta</taxon>
        <taxon>core chlorophytes</taxon>
        <taxon>Trebouxiophyceae</taxon>
        <taxon>Chlorellales</taxon>
        <taxon>Chlorellaceae</taxon>
        <taxon>Chlorella clade</taxon>
        <taxon>Chlorella</taxon>
    </lineage>
</organism>
<reference evidence="4 5" key="1">
    <citation type="journal article" date="2010" name="Plant Cell">
        <title>The Chlorella variabilis NC64A genome reveals adaptation to photosymbiosis, coevolution with viruses, and cryptic sex.</title>
        <authorList>
            <person name="Blanc G."/>
            <person name="Duncan G."/>
            <person name="Agarkova I."/>
            <person name="Borodovsky M."/>
            <person name="Gurnon J."/>
            <person name="Kuo A."/>
            <person name="Lindquist E."/>
            <person name="Lucas S."/>
            <person name="Pangilinan J."/>
            <person name="Polle J."/>
            <person name="Salamov A."/>
            <person name="Terry A."/>
            <person name="Yamada T."/>
            <person name="Dunigan D.D."/>
            <person name="Grigoriev I.V."/>
            <person name="Claverie J.M."/>
            <person name="Van Etten J.L."/>
        </authorList>
    </citation>
    <scope>NUCLEOTIDE SEQUENCE [LARGE SCALE GENOMIC DNA]</scope>
    <source>
        <strain evidence="4 5">NC64A</strain>
    </source>
</reference>
<keyword evidence="1" id="KW-0547">Nucleotide-binding</keyword>
<accession>E1ZAE6</accession>